<dbReference type="EMBL" id="CP054038">
    <property type="protein sequence ID" value="QKJ21315.1"/>
    <property type="molecule type" value="Genomic_DNA"/>
</dbReference>
<organism evidence="2 3">
    <name type="scientific">Microbacterium hominis</name>
    <dbReference type="NCBI Taxonomy" id="162426"/>
    <lineage>
        <taxon>Bacteria</taxon>
        <taxon>Bacillati</taxon>
        <taxon>Actinomycetota</taxon>
        <taxon>Actinomycetes</taxon>
        <taxon>Micrococcales</taxon>
        <taxon>Microbacteriaceae</taxon>
        <taxon>Microbacterium</taxon>
    </lineage>
</organism>
<evidence type="ECO:0008006" key="4">
    <source>
        <dbReference type="Google" id="ProtNLM"/>
    </source>
</evidence>
<proteinExistence type="predicted"/>
<dbReference type="Proteomes" id="UP000502498">
    <property type="component" value="Chromosome"/>
</dbReference>
<feature type="signal peptide" evidence="1">
    <location>
        <begin position="1"/>
        <end position="21"/>
    </location>
</feature>
<gene>
    <name evidence="2" type="ORF">HQM25_17150</name>
</gene>
<evidence type="ECO:0000313" key="2">
    <source>
        <dbReference type="EMBL" id="QKJ21315.1"/>
    </source>
</evidence>
<reference evidence="2 3" key="1">
    <citation type="submission" date="2020-05" db="EMBL/GenBank/DDBJ databases">
        <title>Strain PA2F3 complete genome.</title>
        <authorList>
            <person name="Kim Y.-S."/>
            <person name="Kim S.-J."/>
            <person name="Jung H.-k."/>
            <person name="Kim S.-E."/>
            <person name="Kim K.-H."/>
        </authorList>
    </citation>
    <scope>NUCLEOTIDE SEQUENCE [LARGE SCALE GENOMIC DNA]</scope>
    <source>
        <strain evidence="2 3">PA2F3</strain>
    </source>
</reference>
<feature type="chain" id="PRO_5028970811" description="SbsA Ig-like domain-containing protein" evidence="1">
    <location>
        <begin position="22"/>
        <end position="444"/>
    </location>
</feature>
<name>A0A7D4PPY5_9MICO</name>
<protein>
    <recommendedName>
        <fullName evidence="4">SbsA Ig-like domain-containing protein</fullName>
    </recommendedName>
</protein>
<evidence type="ECO:0000313" key="3">
    <source>
        <dbReference type="Proteomes" id="UP000502498"/>
    </source>
</evidence>
<keyword evidence="1" id="KW-0732">Signal</keyword>
<evidence type="ECO:0000256" key="1">
    <source>
        <dbReference type="SAM" id="SignalP"/>
    </source>
</evidence>
<sequence>MVVAVLAVVGLVGAAASVALGPRVTEVSVDPDAAVAASGSRLIVTTSQSLAEVTAEQVTVTPETPFAVDTSGRSVGVRFGTPLRDETEYTVTFSGLTGVGGGPAVEITETFRTPAIEVHLLQRGGDEDTIFRTDLGGEQAQPVFRHPHIEDFRATASHLVISVRTDDDRAALIVTDLDGGDERELPLPGNGFVSNLQAADRGETIGYTFSDADLGAEGGRESMLYTASVAPGAADAEPTAVAVEGVDPRVDQWRFVPETDSILVLTFDSTLLLAGATGEGATTLGNAVSIEGIAGTDAIVERVDGIIVIDLTDASEAPLVEADAELGRLDAALPVPGGGTLRTYAQLDADGFPVGSRIAFVDDDGRSQVVADVDPADAVLQNCVSPSGRYAATLIAPDAVTNRYDQYLLPMPETVETRLAELDDATALVALSGFDISWCRVPPS</sequence>
<accession>A0A7D4PPY5</accession>
<dbReference type="AlphaFoldDB" id="A0A7D4PPY5"/>